<organism evidence="3 4">
    <name type="scientific">Lecanosticta acicola</name>
    <dbReference type="NCBI Taxonomy" id="111012"/>
    <lineage>
        <taxon>Eukaryota</taxon>
        <taxon>Fungi</taxon>
        <taxon>Dikarya</taxon>
        <taxon>Ascomycota</taxon>
        <taxon>Pezizomycotina</taxon>
        <taxon>Dothideomycetes</taxon>
        <taxon>Dothideomycetidae</taxon>
        <taxon>Mycosphaerellales</taxon>
        <taxon>Mycosphaerellaceae</taxon>
        <taxon>Lecanosticta</taxon>
    </lineage>
</organism>
<keyword evidence="1" id="KW-0175">Coiled coil</keyword>
<accession>A0AAI9EBL8</accession>
<dbReference type="AlphaFoldDB" id="A0AAI9EBL8"/>
<dbReference type="Pfam" id="PF03962">
    <property type="entry name" value="Mnd1"/>
    <property type="match status" value="1"/>
</dbReference>
<feature type="coiled-coil region" evidence="1">
    <location>
        <begin position="71"/>
        <end position="147"/>
    </location>
</feature>
<reference evidence="3" key="1">
    <citation type="submission" date="2023-11" db="EMBL/GenBank/DDBJ databases">
        <authorList>
            <person name="Alioto T."/>
            <person name="Alioto T."/>
            <person name="Gomez Garrido J."/>
        </authorList>
    </citation>
    <scope>NUCLEOTIDE SEQUENCE</scope>
</reference>
<evidence type="ECO:0000259" key="2">
    <source>
        <dbReference type="Pfam" id="PF03962"/>
    </source>
</evidence>
<comment type="caution">
    <text evidence="3">The sequence shown here is derived from an EMBL/GenBank/DDBJ whole genome shotgun (WGS) entry which is preliminary data.</text>
</comment>
<evidence type="ECO:0000313" key="4">
    <source>
        <dbReference type="Proteomes" id="UP001296104"/>
    </source>
</evidence>
<evidence type="ECO:0000313" key="3">
    <source>
        <dbReference type="EMBL" id="CAK4029823.1"/>
    </source>
</evidence>
<dbReference type="InterPro" id="IPR040453">
    <property type="entry name" value="Mnd1_HTH"/>
</dbReference>
<evidence type="ECO:0000256" key="1">
    <source>
        <dbReference type="SAM" id="Coils"/>
    </source>
</evidence>
<sequence length="214" mass="24168">MAPKVNCNPQKLAAVVAWLQKSRTCYNIKDLEKHLPSVASINSMQVKDESMIRVEKIGSGNWYWSFASQDKKNKQDTLTNAQTEHAKAESTVRDLRHKLAELAAQKEEEEEMMDTGGEGRDELTAKKAVLEADLKALEKELESYSDNDPVELERKRSGAKVMKTELDQVTDDIYSLEKWFKVNAGDEAVAALRMGTYGGEWDSEECDFKELVMA</sequence>
<keyword evidence="4" id="KW-1185">Reference proteome</keyword>
<proteinExistence type="predicted"/>
<protein>
    <submittedName>
        <fullName evidence="3">MFS general substrate transporter like</fullName>
    </submittedName>
</protein>
<feature type="domain" description="Mnd1 HTH" evidence="2">
    <location>
        <begin position="16"/>
        <end position="67"/>
    </location>
</feature>
<name>A0AAI9EBL8_9PEZI</name>
<dbReference type="EMBL" id="CAVMBE010000033">
    <property type="protein sequence ID" value="CAK4029823.1"/>
    <property type="molecule type" value="Genomic_DNA"/>
</dbReference>
<dbReference type="Proteomes" id="UP001296104">
    <property type="component" value="Unassembled WGS sequence"/>
</dbReference>
<gene>
    <name evidence="3" type="ORF">LECACI_7A005317</name>
</gene>